<dbReference type="EMBL" id="LLXL01000540">
    <property type="protein sequence ID" value="PKK71209.1"/>
    <property type="molecule type" value="Genomic_DNA"/>
</dbReference>
<proteinExistence type="predicted"/>
<protein>
    <submittedName>
        <fullName evidence="1">Uncharacterized protein</fullName>
    </submittedName>
</protein>
<comment type="caution">
    <text evidence="1">The sequence shown here is derived from an EMBL/GenBank/DDBJ whole genome shotgun (WGS) entry which is preliminary data.</text>
</comment>
<sequence length="52" mass="5919">MLEFVEADKALMQEQANTSAIQSHLQAYYTSRKLTEILIQEETQGLDCAIED</sequence>
<accession>A0A2N1NBI4</accession>
<organism evidence="1 2">
    <name type="scientific">Rhizophagus irregularis</name>
    <dbReference type="NCBI Taxonomy" id="588596"/>
    <lineage>
        <taxon>Eukaryota</taxon>
        <taxon>Fungi</taxon>
        <taxon>Fungi incertae sedis</taxon>
        <taxon>Mucoromycota</taxon>
        <taxon>Glomeromycotina</taxon>
        <taxon>Glomeromycetes</taxon>
        <taxon>Glomerales</taxon>
        <taxon>Glomeraceae</taxon>
        <taxon>Rhizophagus</taxon>
    </lineage>
</organism>
<dbReference type="Proteomes" id="UP000233469">
    <property type="component" value="Unassembled WGS sequence"/>
</dbReference>
<evidence type="ECO:0000313" key="2">
    <source>
        <dbReference type="Proteomes" id="UP000233469"/>
    </source>
</evidence>
<reference evidence="1 2" key="2">
    <citation type="submission" date="2017-10" db="EMBL/GenBank/DDBJ databases">
        <title>Extensive intraspecific genome diversity in a model arbuscular mycorrhizal fungus.</title>
        <authorList>
            <person name="Chen E.C.H."/>
            <person name="Morin E."/>
            <person name="Baudet D."/>
            <person name="Noel J."/>
            <person name="Ndikumana S."/>
            <person name="Charron P."/>
            <person name="St-Onge C."/>
            <person name="Giorgi J."/>
            <person name="Grigoriev I.V."/>
            <person name="Roux C."/>
            <person name="Martin F.M."/>
            <person name="Corradi N."/>
        </authorList>
    </citation>
    <scope>NUCLEOTIDE SEQUENCE [LARGE SCALE GENOMIC DNA]</scope>
    <source>
        <strain evidence="1 2">C2</strain>
    </source>
</reference>
<reference evidence="1 2" key="1">
    <citation type="submission" date="2016-04" db="EMBL/GenBank/DDBJ databases">
        <title>Genome analyses suggest a sexual origin of heterokaryosis in a supposedly ancient asexual fungus.</title>
        <authorList>
            <person name="Ropars J."/>
            <person name="Sedzielewska K."/>
            <person name="Noel J."/>
            <person name="Charron P."/>
            <person name="Farinelli L."/>
            <person name="Marton T."/>
            <person name="Kruger M."/>
            <person name="Pelin A."/>
            <person name="Brachmann A."/>
            <person name="Corradi N."/>
        </authorList>
    </citation>
    <scope>NUCLEOTIDE SEQUENCE [LARGE SCALE GENOMIC DNA]</scope>
    <source>
        <strain evidence="1 2">C2</strain>
    </source>
</reference>
<dbReference type="AlphaFoldDB" id="A0A2N1NBI4"/>
<gene>
    <name evidence="1" type="ORF">RhiirC2_745105</name>
</gene>
<name>A0A2N1NBI4_9GLOM</name>
<evidence type="ECO:0000313" key="1">
    <source>
        <dbReference type="EMBL" id="PKK71209.1"/>
    </source>
</evidence>